<comment type="catalytic activity">
    <reaction evidence="10">
        <text>an acyl-CoA + a 1,2-diacyl-sn-glycerol = a triacyl-sn-glycerol + CoA</text>
        <dbReference type="Rhea" id="RHEA:10868"/>
        <dbReference type="ChEBI" id="CHEBI:17815"/>
        <dbReference type="ChEBI" id="CHEBI:57287"/>
        <dbReference type="ChEBI" id="CHEBI:58342"/>
        <dbReference type="ChEBI" id="CHEBI:64615"/>
        <dbReference type="EC" id="2.3.1.20"/>
    </reaction>
</comment>
<dbReference type="Gene3D" id="3.30.559.10">
    <property type="entry name" value="Chloramphenicol acetyltransferase-like domain"/>
    <property type="match status" value="1"/>
</dbReference>
<dbReference type="InterPro" id="IPR009721">
    <property type="entry name" value="O-acyltransferase_WSD1_C"/>
</dbReference>
<keyword evidence="6" id="KW-0256">Endoplasmic reticulum</keyword>
<evidence type="ECO:0000256" key="8">
    <source>
        <dbReference type="ARBA" id="ARBA00024360"/>
    </source>
</evidence>
<evidence type="ECO:0000313" key="16">
    <source>
        <dbReference type="Proteomes" id="UP000623129"/>
    </source>
</evidence>
<dbReference type="SUPFAM" id="SSF52777">
    <property type="entry name" value="CoA-dependent acyltransferases"/>
    <property type="match status" value="1"/>
</dbReference>
<evidence type="ECO:0000256" key="10">
    <source>
        <dbReference type="ARBA" id="ARBA00048109"/>
    </source>
</evidence>
<dbReference type="InterPro" id="IPR004255">
    <property type="entry name" value="O-acyltransferase_WSD1_N"/>
</dbReference>
<comment type="caution">
    <text evidence="15">The sequence shown here is derived from an EMBL/GenBank/DDBJ whole genome shotgun (WGS) entry which is preliminary data.</text>
</comment>
<comment type="pathway">
    <text evidence="3">Glycerolipid metabolism; triacylglycerol biosynthesis.</text>
</comment>
<evidence type="ECO:0000256" key="7">
    <source>
        <dbReference type="ARBA" id="ARBA00023315"/>
    </source>
</evidence>
<evidence type="ECO:0000256" key="5">
    <source>
        <dbReference type="ARBA" id="ARBA00022679"/>
    </source>
</evidence>
<evidence type="ECO:0000256" key="2">
    <source>
        <dbReference type="ARBA" id="ARBA00004586"/>
    </source>
</evidence>
<reference evidence="15" key="1">
    <citation type="submission" date="2020-01" db="EMBL/GenBank/DDBJ databases">
        <title>Genome sequence of Kobresia littledalei, the first chromosome-level genome in the family Cyperaceae.</title>
        <authorList>
            <person name="Qu G."/>
        </authorList>
    </citation>
    <scope>NUCLEOTIDE SEQUENCE</scope>
    <source>
        <strain evidence="15">C.B.Clarke</strain>
        <tissue evidence="15">Leaf</tissue>
    </source>
</reference>
<dbReference type="OrthoDB" id="619536at2759"/>
<evidence type="ECO:0000256" key="6">
    <source>
        <dbReference type="ARBA" id="ARBA00022824"/>
    </source>
</evidence>
<feature type="domain" description="O-acyltransferase WSD1-like N-terminal" evidence="13">
    <location>
        <begin position="66"/>
        <end position="293"/>
    </location>
</feature>
<dbReference type="PANTHER" id="PTHR31650:SF1">
    <property type="entry name" value="WAX ESTER SYNTHASE_DIACYLGLYCEROL ACYLTRANSFERASE 4-RELATED"/>
    <property type="match status" value="1"/>
</dbReference>
<gene>
    <name evidence="15" type="ORF">FCM35_KLT08242</name>
</gene>
<comment type="pathway">
    <text evidence="4">Lipid metabolism.</text>
</comment>
<dbReference type="Proteomes" id="UP000623129">
    <property type="component" value="Unassembled WGS sequence"/>
</dbReference>
<dbReference type="PANTHER" id="PTHR31650">
    <property type="entry name" value="O-ACYLTRANSFERASE (WSD1-LIKE) FAMILY PROTEIN"/>
    <property type="match status" value="1"/>
</dbReference>
<dbReference type="GO" id="GO:0005886">
    <property type="term" value="C:plasma membrane"/>
    <property type="evidence" value="ECO:0007669"/>
    <property type="project" value="UniProtKB-SubCell"/>
</dbReference>
<dbReference type="GO" id="GO:0005789">
    <property type="term" value="C:endoplasmic reticulum membrane"/>
    <property type="evidence" value="ECO:0007669"/>
    <property type="project" value="UniProtKB-SubCell"/>
</dbReference>
<evidence type="ECO:0000256" key="3">
    <source>
        <dbReference type="ARBA" id="ARBA00004771"/>
    </source>
</evidence>
<dbReference type="EMBL" id="SWLB01000018">
    <property type="protein sequence ID" value="KAF3326612.1"/>
    <property type="molecule type" value="Genomic_DNA"/>
</dbReference>
<comment type="similarity">
    <text evidence="8">In the N-terminal section; belongs to the long-chain O-acyltransferase family.</text>
</comment>
<evidence type="ECO:0000256" key="11">
    <source>
        <dbReference type="SAM" id="MobiDB-lite"/>
    </source>
</evidence>
<name>A0A833QVT5_9POAL</name>
<evidence type="ECO:0000256" key="12">
    <source>
        <dbReference type="SAM" id="Phobius"/>
    </source>
</evidence>
<protein>
    <submittedName>
        <fullName evidence="15">O-acyltransferase WSD1</fullName>
    </submittedName>
</protein>
<comment type="catalytic activity">
    <reaction evidence="9">
        <text>a long chain fatty alcohol + a fatty acyl-CoA = a long-chain alcohol wax ester + CoA</text>
        <dbReference type="Rhea" id="RHEA:38443"/>
        <dbReference type="ChEBI" id="CHEBI:17135"/>
        <dbReference type="ChEBI" id="CHEBI:57287"/>
        <dbReference type="ChEBI" id="CHEBI:77636"/>
        <dbReference type="ChEBI" id="CHEBI:235323"/>
        <dbReference type="EC" id="2.3.1.75"/>
    </reaction>
</comment>
<dbReference type="InterPro" id="IPR023213">
    <property type="entry name" value="CAT-like_dom_sf"/>
</dbReference>
<sequence>MAGSPDELHLRKRPLKINTKTTPGEETATNATKWEGEPVSPAGRLFHQPNFNCHIISIFGFGTPVNVDTFIEGLEATLVRHPRFSSIPVLDESDSKKVLRWRPVEVNVKDHIIIPSLSSDPTSPSSNDRLVEDYMSSLSLTTVDHSRPLWEFHIINIPSHESASAVVFRGHHSLGDGMSLTSLLLACTRQSDDPTKLPSLPPRRAGSLYAGPRPEKGIWAFLLWIFSFVVLLWHTFVDMLLFVASMLFLRDTETPLKGHKGVEYARKRFVHRTIRLDDVKIVKNAMGCTVNDVLVGVTSAALSRYLYRKHCETNDEKKFPRNTRVRSTLLVNIRPTPGIHDLAEMMEGGKNNAKYGNLIGYMMLRFPIVIHEDPLDYVRQGKAIAARKKNSLEAVSTYFSGKLILKLFGIKVACALSHKVLMNTTLSFSNLMGPLEQICFYGHPIVYIAPSVYGHPQALTLHYQSYMNTMKVVMAVDDSVISDSHQLLDDFVESLSIIRIAAEKLSKKN</sequence>
<dbReference type="Pfam" id="PF03007">
    <property type="entry name" value="WS_DGAT_cat"/>
    <property type="match status" value="1"/>
</dbReference>
<evidence type="ECO:0000256" key="4">
    <source>
        <dbReference type="ARBA" id="ARBA00005189"/>
    </source>
</evidence>
<feature type="compositionally biased region" description="Polar residues" evidence="11">
    <location>
        <begin position="18"/>
        <end position="30"/>
    </location>
</feature>
<keyword evidence="12" id="KW-1133">Transmembrane helix</keyword>
<evidence type="ECO:0000256" key="9">
    <source>
        <dbReference type="ARBA" id="ARBA00047604"/>
    </source>
</evidence>
<dbReference type="GO" id="GO:0004144">
    <property type="term" value="F:diacylglycerol O-acyltransferase activity"/>
    <property type="evidence" value="ECO:0007669"/>
    <property type="project" value="UniProtKB-EC"/>
</dbReference>
<dbReference type="Pfam" id="PF06974">
    <property type="entry name" value="WS_DGAT_C"/>
    <property type="match status" value="1"/>
</dbReference>
<evidence type="ECO:0000259" key="13">
    <source>
        <dbReference type="Pfam" id="PF03007"/>
    </source>
</evidence>
<keyword evidence="16" id="KW-1185">Reference proteome</keyword>
<dbReference type="AlphaFoldDB" id="A0A833QVT5"/>
<dbReference type="GO" id="GO:0019432">
    <property type="term" value="P:triglyceride biosynthetic process"/>
    <property type="evidence" value="ECO:0007669"/>
    <property type="project" value="UniProtKB-UniPathway"/>
</dbReference>
<organism evidence="15 16">
    <name type="scientific">Carex littledalei</name>
    <dbReference type="NCBI Taxonomy" id="544730"/>
    <lineage>
        <taxon>Eukaryota</taxon>
        <taxon>Viridiplantae</taxon>
        <taxon>Streptophyta</taxon>
        <taxon>Embryophyta</taxon>
        <taxon>Tracheophyta</taxon>
        <taxon>Spermatophyta</taxon>
        <taxon>Magnoliopsida</taxon>
        <taxon>Liliopsida</taxon>
        <taxon>Poales</taxon>
        <taxon>Cyperaceae</taxon>
        <taxon>Cyperoideae</taxon>
        <taxon>Cariceae</taxon>
        <taxon>Carex</taxon>
        <taxon>Carex subgen. Euthyceras</taxon>
    </lineage>
</organism>
<dbReference type="UniPathway" id="UPA00282"/>
<feature type="region of interest" description="Disordered" evidence="11">
    <location>
        <begin position="1"/>
        <end position="30"/>
    </location>
</feature>
<keyword evidence="12" id="KW-0812">Transmembrane</keyword>
<dbReference type="InterPro" id="IPR045034">
    <property type="entry name" value="O-acyltransferase_WSD1-like"/>
</dbReference>
<feature type="transmembrane region" description="Helical" evidence="12">
    <location>
        <begin position="218"/>
        <end position="249"/>
    </location>
</feature>
<keyword evidence="12" id="KW-0472">Membrane</keyword>
<feature type="domain" description="O-acyltransferase WSD1 C-terminal" evidence="14">
    <location>
        <begin position="356"/>
        <end position="498"/>
    </location>
</feature>
<evidence type="ECO:0000256" key="1">
    <source>
        <dbReference type="ARBA" id="ARBA00004162"/>
    </source>
</evidence>
<dbReference type="GO" id="GO:0047196">
    <property type="term" value="F:long-chain-alcohol O-fatty-acyltransferase activity"/>
    <property type="evidence" value="ECO:0007669"/>
    <property type="project" value="UniProtKB-EC"/>
</dbReference>
<proteinExistence type="inferred from homology"/>
<evidence type="ECO:0000313" key="15">
    <source>
        <dbReference type="EMBL" id="KAF3326612.1"/>
    </source>
</evidence>
<evidence type="ECO:0000259" key="14">
    <source>
        <dbReference type="Pfam" id="PF06974"/>
    </source>
</evidence>
<keyword evidence="7 15" id="KW-0012">Acyltransferase</keyword>
<keyword evidence="5 15" id="KW-0808">Transferase</keyword>
<accession>A0A833QVT5</accession>
<comment type="subcellular location">
    <subcellularLocation>
        <location evidence="1">Cell membrane</location>
        <topology evidence="1">Single-pass membrane protein</topology>
    </subcellularLocation>
    <subcellularLocation>
        <location evidence="2">Endoplasmic reticulum membrane</location>
    </subcellularLocation>
</comment>